<feature type="region of interest" description="Disordered" evidence="1">
    <location>
        <begin position="1"/>
        <end position="28"/>
    </location>
</feature>
<feature type="compositionally biased region" description="Low complexity" evidence="1">
    <location>
        <begin position="15"/>
        <end position="25"/>
    </location>
</feature>
<dbReference type="EMBL" id="BRXU01000012">
    <property type="protein sequence ID" value="GLC77807.1"/>
    <property type="molecule type" value="Genomic_DNA"/>
</dbReference>
<gene>
    <name evidence="2" type="primary">PSPAR15</name>
    <name evidence="2" type="ORF">PLESTB_000956000</name>
</gene>
<comment type="caution">
    <text evidence="2">The sequence shown here is derived from an EMBL/GenBank/DDBJ whole genome shotgun (WGS) entry which is preliminary data.</text>
</comment>
<evidence type="ECO:0000256" key="1">
    <source>
        <dbReference type="SAM" id="MobiDB-lite"/>
    </source>
</evidence>
<dbReference type="Proteomes" id="UP001165080">
    <property type="component" value="Unassembled WGS sequence"/>
</dbReference>
<name>A0A9W6C526_9CHLO</name>
<proteinExistence type="predicted"/>
<protein>
    <submittedName>
        <fullName evidence="2">Uncharacterized protein</fullName>
    </submittedName>
</protein>
<organism evidence="2 3">
    <name type="scientific">Pleodorina starrii</name>
    <dbReference type="NCBI Taxonomy" id="330485"/>
    <lineage>
        <taxon>Eukaryota</taxon>
        <taxon>Viridiplantae</taxon>
        <taxon>Chlorophyta</taxon>
        <taxon>core chlorophytes</taxon>
        <taxon>Chlorophyceae</taxon>
        <taxon>CS clade</taxon>
        <taxon>Chlamydomonadales</taxon>
        <taxon>Volvocaceae</taxon>
        <taxon>Pleodorina</taxon>
    </lineage>
</organism>
<dbReference type="AlphaFoldDB" id="A0A9W6C526"/>
<reference evidence="2 3" key="1">
    <citation type="journal article" date="2023" name="Commun. Biol.">
        <title>Reorganization of the ancestral sex-determining regions during the evolution of trioecy in Pleodorina starrii.</title>
        <authorList>
            <person name="Takahashi K."/>
            <person name="Suzuki S."/>
            <person name="Kawai-Toyooka H."/>
            <person name="Yamamoto K."/>
            <person name="Hamaji T."/>
            <person name="Ootsuki R."/>
            <person name="Yamaguchi H."/>
            <person name="Kawachi M."/>
            <person name="Higashiyama T."/>
            <person name="Nozaki H."/>
        </authorList>
    </citation>
    <scope>NUCLEOTIDE SEQUENCE [LARGE SCALE GENOMIC DNA]</scope>
    <source>
        <strain evidence="2 3">NIES-4479</strain>
    </source>
</reference>
<sequence>MSTADRMAWHSADTGASGPAAGAPSVVTSQGSAGGIEADLPIATWGSTPLDRFKALMRLISHLQRWCKELGLPAPTSDGGDASAQAWQAAEAREWVAQVLRVAECLARFDNAEFAANQLITARDYAKLLDRFLQCHGAVLGQRFIDRLPAALRDEALVARSLLETRCEEHGLDFRCLVGDQVRQQAQEQEQQGASAGASAKAGPSAGKVVRDVVGVVATGAAAAAVLFTWRRQKRSSPGEGGAEGVSGEGKEADSGGSSGNSRHSHGRGDGGDTTKLLLDYALTAERSAVRALAACEEQLRRAQHNDQLLRNDWRLGARRLAPPGSGPLPAGYEPLNLPYCSVASYLDTLDDAAGTRPQDKRMFWE</sequence>
<feature type="region of interest" description="Disordered" evidence="1">
    <location>
        <begin position="233"/>
        <end position="273"/>
    </location>
</feature>
<feature type="compositionally biased region" description="Gly residues" evidence="1">
    <location>
        <begin position="239"/>
        <end position="248"/>
    </location>
</feature>
<evidence type="ECO:0000313" key="3">
    <source>
        <dbReference type="Proteomes" id="UP001165080"/>
    </source>
</evidence>
<accession>A0A9W6C526</accession>
<evidence type="ECO:0000313" key="2">
    <source>
        <dbReference type="EMBL" id="GLC77807.1"/>
    </source>
</evidence>
<keyword evidence="3" id="KW-1185">Reference proteome</keyword>